<dbReference type="RefSeq" id="XP_037158748.1">
    <property type="nucleotide sequence ID" value="XM_037314365.1"/>
</dbReference>
<proteinExistence type="predicted"/>
<accession>A0A8H6FFI1</accession>
<dbReference type="EMBL" id="JACCJC010000092">
    <property type="protein sequence ID" value="KAF6226597.1"/>
    <property type="molecule type" value="Genomic_DNA"/>
</dbReference>
<gene>
    <name evidence="1" type="ORF">HO173_012496</name>
</gene>
<dbReference type="GeneID" id="59294130"/>
<dbReference type="AlphaFoldDB" id="A0A8H6FFI1"/>
<sequence>MTVDDAQAIPKTTTELEFPKLYEVSTVMALFSVGSAQKCLCDSPLTDLDV</sequence>
<comment type="caution">
    <text evidence="1">The sequence shown here is derived from an EMBL/GenBank/DDBJ whole genome shotgun (WGS) entry which is preliminary data.</text>
</comment>
<dbReference type="Proteomes" id="UP000578531">
    <property type="component" value="Unassembled WGS sequence"/>
</dbReference>
<name>A0A8H6FFI1_9LECA</name>
<keyword evidence="2" id="KW-1185">Reference proteome</keyword>
<evidence type="ECO:0000313" key="1">
    <source>
        <dbReference type="EMBL" id="KAF6226597.1"/>
    </source>
</evidence>
<protein>
    <submittedName>
        <fullName evidence="1">Uncharacterized protein</fullName>
    </submittedName>
</protein>
<evidence type="ECO:0000313" key="2">
    <source>
        <dbReference type="Proteomes" id="UP000578531"/>
    </source>
</evidence>
<reference evidence="1 2" key="1">
    <citation type="journal article" date="2020" name="Genomics">
        <title>Complete, high-quality genomes from long-read metagenomic sequencing of two wolf lichen thalli reveals enigmatic genome architecture.</title>
        <authorList>
            <person name="McKenzie S.K."/>
            <person name="Walston R.F."/>
            <person name="Allen J.L."/>
        </authorList>
    </citation>
    <scope>NUCLEOTIDE SEQUENCE [LARGE SCALE GENOMIC DNA]</scope>
    <source>
        <strain evidence="1">WasteWater2</strain>
    </source>
</reference>
<organism evidence="1 2">
    <name type="scientific">Letharia columbiana</name>
    <dbReference type="NCBI Taxonomy" id="112416"/>
    <lineage>
        <taxon>Eukaryota</taxon>
        <taxon>Fungi</taxon>
        <taxon>Dikarya</taxon>
        <taxon>Ascomycota</taxon>
        <taxon>Pezizomycotina</taxon>
        <taxon>Lecanoromycetes</taxon>
        <taxon>OSLEUM clade</taxon>
        <taxon>Lecanoromycetidae</taxon>
        <taxon>Lecanorales</taxon>
        <taxon>Lecanorineae</taxon>
        <taxon>Parmeliaceae</taxon>
        <taxon>Letharia</taxon>
    </lineage>
</organism>